<organism evidence="5 6">
    <name type="scientific">Puniceicoccus vermicola</name>
    <dbReference type="NCBI Taxonomy" id="388746"/>
    <lineage>
        <taxon>Bacteria</taxon>
        <taxon>Pseudomonadati</taxon>
        <taxon>Verrucomicrobiota</taxon>
        <taxon>Opitutia</taxon>
        <taxon>Puniceicoccales</taxon>
        <taxon>Puniceicoccaceae</taxon>
        <taxon>Puniceicoccus</taxon>
    </lineage>
</organism>
<evidence type="ECO:0000256" key="2">
    <source>
        <dbReference type="SAM" id="SignalP"/>
    </source>
</evidence>
<dbReference type="AlphaFoldDB" id="A0A7X1AVF5"/>
<feature type="chain" id="PRO_5031491509" evidence="2">
    <location>
        <begin position="26"/>
        <end position="671"/>
    </location>
</feature>
<keyword evidence="2" id="KW-0732">Signal</keyword>
<dbReference type="SMART" id="SM00609">
    <property type="entry name" value="VIT"/>
    <property type="match status" value="1"/>
</dbReference>
<dbReference type="Proteomes" id="UP000525652">
    <property type="component" value="Unassembled WGS sequence"/>
</dbReference>
<reference evidence="5 6" key="1">
    <citation type="submission" date="2020-07" db="EMBL/GenBank/DDBJ databases">
        <authorList>
            <person name="Feng X."/>
        </authorList>
    </citation>
    <scope>NUCLEOTIDE SEQUENCE [LARGE SCALE GENOMIC DNA]</scope>
    <source>
        <strain evidence="5 6">JCM14086</strain>
    </source>
</reference>
<name>A0A7X1AVF5_9BACT</name>
<evidence type="ECO:0000259" key="4">
    <source>
        <dbReference type="PROSITE" id="PS51468"/>
    </source>
</evidence>
<keyword evidence="1" id="KW-0472">Membrane</keyword>
<dbReference type="PANTHER" id="PTHR45737:SF6">
    <property type="entry name" value="VON WILLEBRAND FACTOR A DOMAIN-CONTAINING PROTEIN 5A"/>
    <property type="match status" value="1"/>
</dbReference>
<gene>
    <name evidence="5" type="ORF">H5P30_01970</name>
</gene>
<dbReference type="PROSITE" id="PS51468">
    <property type="entry name" value="VIT"/>
    <property type="match status" value="1"/>
</dbReference>
<protein>
    <submittedName>
        <fullName evidence="5">VWA domain-containing protein</fullName>
    </submittedName>
</protein>
<dbReference type="PANTHER" id="PTHR45737">
    <property type="entry name" value="VON WILLEBRAND FACTOR A DOMAIN-CONTAINING PROTEIN 5A"/>
    <property type="match status" value="1"/>
</dbReference>
<feature type="domain" description="VIT" evidence="4">
    <location>
        <begin position="39"/>
        <end position="167"/>
    </location>
</feature>
<dbReference type="SUPFAM" id="SSF53300">
    <property type="entry name" value="vWA-like"/>
    <property type="match status" value="1"/>
</dbReference>
<accession>A0A7X1AVF5</accession>
<evidence type="ECO:0000313" key="5">
    <source>
        <dbReference type="EMBL" id="MBC2600542.1"/>
    </source>
</evidence>
<dbReference type="InterPro" id="IPR036465">
    <property type="entry name" value="vWFA_dom_sf"/>
</dbReference>
<evidence type="ECO:0000256" key="1">
    <source>
        <dbReference type="SAM" id="Phobius"/>
    </source>
</evidence>
<dbReference type="InterPro" id="IPR013694">
    <property type="entry name" value="VIT"/>
</dbReference>
<feature type="signal peptide" evidence="2">
    <location>
        <begin position="1"/>
        <end position="25"/>
    </location>
</feature>
<dbReference type="SMART" id="SM00327">
    <property type="entry name" value="VWA"/>
    <property type="match status" value="1"/>
</dbReference>
<dbReference type="Gene3D" id="3.40.50.410">
    <property type="entry name" value="von Willebrand factor, type A domain"/>
    <property type="match status" value="1"/>
</dbReference>
<feature type="transmembrane region" description="Helical" evidence="1">
    <location>
        <begin position="647"/>
        <end position="665"/>
    </location>
</feature>
<feature type="domain" description="VWFA" evidence="3">
    <location>
        <begin position="312"/>
        <end position="483"/>
    </location>
</feature>
<proteinExistence type="predicted"/>
<evidence type="ECO:0000259" key="3">
    <source>
        <dbReference type="PROSITE" id="PS50234"/>
    </source>
</evidence>
<dbReference type="EMBL" id="JACHVA010000023">
    <property type="protein sequence ID" value="MBC2600542.1"/>
    <property type="molecule type" value="Genomic_DNA"/>
</dbReference>
<keyword evidence="1" id="KW-1133">Transmembrane helix</keyword>
<dbReference type="RefSeq" id="WP_185691290.1">
    <property type="nucleotide sequence ID" value="NZ_JACHVA010000023.1"/>
</dbReference>
<dbReference type="PROSITE" id="PS50234">
    <property type="entry name" value="VWFA"/>
    <property type="match status" value="1"/>
</dbReference>
<evidence type="ECO:0000313" key="6">
    <source>
        <dbReference type="Proteomes" id="UP000525652"/>
    </source>
</evidence>
<comment type="caution">
    <text evidence="5">The sequence shown here is derived from an EMBL/GenBank/DDBJ whole genome shotgun (WGS) entry which is preliminary data.</text>
</comment>
<sequence length="671" mass="73018">MKTKNILILLSAGFGGLLLMGSARANSPGESSTDRTEVPYFWTPSMKEGVDALPLKSTDVQVKIEGMLATVTVSQVYRNEGTVPIEASYIFPGSTRAAVNDLRFTIGERVISAEIQEKEEARRTYEAAKTEGKRTVLLEQHRPNVFQMKVANILPADVVSVQLVYTETLPRENGDYEFVYPTVVGPRYVGDPEAQAGNSTEWVHSPFLSPETEVAAPEFRLSVDLTPGQTIRRIGSPSHKVDIDYREADHAVLELTPAPLRSDDRDFILRYSLADEEPEVGILLTKTEDGGYFLVNLEPPARQASGVAMPREYLFLLDVSGSMEGFPLTIAKQVMGGLIEDLGSGDSFNIVAFAGSSEVFSERVSAKVSPSSKQRALEWIDGLSGMGGTNLLPALKRVLQLPRDEGTSRTVVVITDGYVVVEREAFELIRNSLGEANLFALGIGSSVNRHLIEGMARAGGGDEFVATNIREGKEVGAQLIKMVRNPVLTQISLDWEGLEVKEMLPERQPDLFLDKPVRVIGRFEGEWGGRLTVTGKAGSDDFEQTVELGNGNQPSVGSIGILWAREKVQALTDSLLFGDEGSVRSQIVELGLRYRLLTRYTSFVAVEEVIARQEEDLATVKQPVPLPAGVSSLAVGAGIPASPEPETVGLVLLVLGALAVLFWSSRKKDAQ</sequence>
<dbReference type="Pfam" id="PF13768">
    <property type="entry name" value="VWA_3"/>
    <property type="match status" value="1"/>
</dbReference>
<dbReference type="Pfam" id="PF08487">
    <property type="entry name" value="VIT"/>
    <property type="match status" value="1"/>
</dbReference>
<keyword evidence="1" id="KW-0812">Transmembrane</keyword>
<keyword evidence="6" id="KW-1185">Reference proteome</keyword>
<dbReference type="InterPro" id="IPR002035">
    <property type="entry name" value="VWF_A"/>
</dbReference>